<dbReference type="InterPro" id="IPR010093">
    <property type="entry name" value="SinI_DNA-bd"/>
</dbReference>
<keyword evidence="4" id="KW-1185">Reference proteome</keyword>
<organism evidence="3 4">
    <name type="scientific">Geovibrio thiophilus</name>
    <dbReference type="NCBI Taxonomy" id="139438"/>
    <lineage>
        <taxon>Bacteria</taxon>
        <taxon>Pseudomonadati</taxon>
        <taxon>Deferribacterota</taxon>
        <taxon>Deferribacteres</taxon>
        <taxon>Deferribacterales</taxon>
        <taxon>Geovibrionaceae</taxon>
        <taxon>Geovibrio</taxon>
    </lineage>
</organism>
<dbReference type="InterPro" id="IPR024370">
    <property type="entry name" value="PBP_domain"/>
</dbReference>
<dbReference type="PANTHER" id="PTHR38431">
    <property type="entry name" value="BLL2305 PROTEIN"/>
    <property type="match status" value="1"/>
</dbReference>
<proteinExistence type="predicted"/>
<evidence type="ECO:0000259" key="1">
    <source>
        <dbReference type="Pfam" id="PF12727"/>
    </source>
</evidence>
<reference evidence="3 4" key="1">
    <citation type="submission" date="2019-01" db="EMBL/GenBank/DDBJ databases">
        <title>Geovibrio thiophilus DSM 11263, complete genome.</title>
        <authorList>
            <person name="Spring S."/>
            <person name="Bunk B."/>
            <person name="Sproer C."/>
        </authorList>
    </citation>
    <scope>NUCLEOTIDE SEQUENCE [LARGE SCALE GENOMIC DNA]</scope>
    <source>
        <strain evidence="3 4">DSM 11263</strain>
    </source>
</reference>
<evidence type="ECO:0000259" key="2">
    <source>
        <dbReference type="Pfam" id="PF12728"/>
    </source>
</evidence>
<dbReference type="AlphaFoldDB" id="A0A410JY92"/>
<dbReference type="RefSeq" id="WP_128466375.1">
    <property type="nucleotide sequence ID" value="NZ_CP035108.1"/>
</dbReference>
<name>A0A410JY92_9BACT</name>
<dbReference type="Gene3D" id="3.40.190.10">
    <property type="entry name" value="Periplasmic binding protein-like II"/>
    <property type="match status" value="1"/>
</dbReference>
<dbReference type="NCBIfam" id="TIGR01764">
    <property type="entry name" value="excise"/>
    <property type="match status" value="1"/>
</dbReference>
<dbReference type="EMBL" id="CP035108">
    <property type="protein sequence ID" value="QAR33089.1"/>
    <property type="molecule type" value="Genomic_DNA"/>
</dbReference>
<dbReference type="InterPro" id="IPR041657">
    <property type="entry name" value="HTH_17"/>
</dbReference>
<dbReference type="GO" id="GO:0003677">
    <property type="term" value="F:DNA binding"/>
    <property type="evidence" value="ECO:0007669"/>
    <property type="project" value="InterPro"/>
</dbReference>
<dbReference type="SUPFAM" id="SSF53850">
    <property type="entry name" value="Periplasmic binding protein-like II"/>
    <property type="match status" value="1"/>
</dbReference>
<feature type="domain" description="PBP" evidence="1">
    <location>
        <begin position="98"/>
        <end position="287"/>
    </location>
</feature>
<accession>A0A410JY92</accession>
<dbReference type="OrthoDB" id="9804758at2"/>
<feature type="domain" description="Helix-turn-helix" evidence="2">
    <location>
        <begin position="7"/>
        <end position="53"/>
    </location>
</feature>
<dbReference type="PANTHER" id="PTHR38431:SF1">
    <property type="entry name" value="BLL2305 PROTEIN"/>
    <property type="match status" value="1"/>
</dbReference>
<protein>
    <submittedName>
        <fullName evidence="3">Helix-turn-helix domain-containing protein</fullName>
    </submittedName>
</protein>
<evidence type="ECO:0000313" key="3">
    <source>
        <dbReference type="EMBL" id="QAR33089.1"/>
    </source>
</evidence>
<dbReference type="Pfam" id="PF12727">
    <property type="entry name" value="PBP_like"/>
    <property type="match status" value="1"/>
</dbReference>
<evidence type="ECO:0000313" key="4">
    <source>
        <dbReference type="Proteomes" id="UP000287502"/>
    </source>
</evidence>
<gene>
    <name evidence="3" type="ORF">EP073_06625</name>
</gene>
<dbReference type="Pfam" id="PF12728">
    <property type="entry name" value="HTH_17"/>
    <property type="match status" value="1"/>
</dbReference>
<sequence length="313" mass="34838">MKNQTALDVQDVANILNIAKNTVYELIKRGEINSYKVGRKVRFTMKDVEDYISGSKKIRIPEQCEICHADHGSAAGQNEKGFVICGQDLVLDALVESMQKEQLQQPVLRSYLSSYDGLVELYRGNAAVTAAHLWDSSTNTYNIPFVRALLPGVPAVIVHLTVRTQGFFVAKGNPRRIKGWKDLGRRDIRIVNREKGAGSRVLLDEHLRLLGIKASSVNGYYTETAAHVGLASTVGRGDADIAVGSEFVARQVESVDFIPLQKESFELVIKKEDFETERVRQMMRILKSSQFRQEFEGIAGYDAANMGTIVAET</sequence>
<dbReference type="Proteomes" id="UP000287502">
    <property type="component" value="Chromosome"/>
</dbReference>
<dbReference type="KEGG" id="gtl:EP073_06625"/>